<dbReference type="Proteomes" id="UP000663908">
    <property type="component" value="Chromosome"/>
</dbReference>
<gene>
    <name evidence="1" type="ORF">S1361_35625</name>
</gene>
<accession>A0ABX7U1L3</accession>
<proteinExistence type="predicted"/>
<evidence type="ECO:0000313" key="2">
    <source>
        <dbReference type="Proteomes" id="UP000663908"/>
    </source>
</evidence>
<protein>
    <submittedName>
        <fullName evidence="1">Uncharacterized protein</fullName>
    </submittedName>
</protein>
<keyword evidence="2" id="KW-1185">Reference proteome</keyword>
<sequence length="269" mass="29760">MDAHQGLHDHHHGDTTFGSHGMLLLGGEVFHMSHLPMFRYPHHFQVILEVGLDDTVGSVVRSHRHVVPEEPYDTFVPKDFAMRELDPRGTGPRRTSMTGRLFCGHFEREGGNHPPLAEETVATVRNVVYFAELDVRAEHREDGELAYLCFGRGGQLYLAHAITAAPDFDQLLTVRTVPGTATDPLGEPLPDDEATLEKFFAERFAVAERVGILGRTDGPDQRMVPPETVAGAFSIPPPSGVHGFRVQLVAQREVYLETGDLRGPGHHPD</sequence>
<organism evidence="1 2">
    <name type="scientific">Streptomyces cyanogenus</name>
    <dbReference type="NCBI Taxonomy" id="80860"/>
    <lineage>
        <taxon>Bacteria</taxon>
        <taxon>Bacillati</taxon>
        <taxon>Actinomycetota</taxon>
        <taxon>Actinomycetes</taxon>
        <taxon>Kitasatosporales</taxon>
        <taxon>Streptomycetaceae</taxon>
        <taxon>Streptomyces</taxon>
    </lineage>
</organism>
<evidence type="ECO:0000313" key="1">
    <source>
        <dbReference type="EMBL" id="QTE02717.1"/>
    </source>
</evidence>
<name>A0ABX7U1L3_STRCY</name>
<dbReference type="RefSeq" id="WP_208035977.1">
    <property type="nucleotide sequence ID" value="NZ_CP071839.1"/>
</dbReference>
<reference evidence="1 2" key="1">
    <citation type="submission" date="2021-03" db="EMBL/GenBank/DDBJ databases">
        <title>Complete genome sequence of Streptomyces cyanogenus S136, producer of anticancer angucycline landomycin A.</title>
        <authorList>
            <person name="Hrab P."/>
            <person name="Ruckert C."/>
            <person name="Busche T."/>
            <person name="Ostash I."/>
            <person name="Kalinowski J."/>
            <person name="Fedorenko V."/>
            <person name="Yushchuk O."/>
            <person name="Ostash B."/>
        </authorList>
    </citation>
    <scope>NUCLEOTIDE SEQUENCE [LARGE SCALE GENOMIC DNA]</scope>
    <source>
        <strain evidence="1 2">S136</strain>
    </source>
</reference>
<dbReference type="EMBL" id="CP071839">
    <property type="protein sequence ID" value="QTE02717.1"/>
    <property type="molecule type" value="Genomic_DNA"/>
</dbReference>